<evidence type="ECO:0000313" key="9">
    <source>
        <dbReference type="EMBL" id="TWU30972.1"/>
    </source>
</evidence>
<dbReference type="AlphaFoldDB" id="A0A5C6D215"/>
<evidence type="ECO:0000256" key="1">
    <source>
        <dbReference type="ARBA" id="ARBA00009481"/>
    </source>
</evidence>
<dbReference type="Proteomes" id="UP000319143">
    <property type="component" value="Unassembled WGS sequence"/>
</dbReference>
<sequence>MHCLLIEPYYGGSHRAFADSIVRRSRHDWSVLRGKPVHWKWRMRSSALDLAVAADRMVDQRQGDGEPPFDVVACSSMLDLPSWRGLVRSPQLFSAVSIIYFHENQWMYPLSPEARHDLHYGYTNLLSMFAADRCYFNSRYHCDGFLEAAESMVRRMPDSLSIHDFARLRRKSEVIPPGFEPIPCTRGAEHRASGEAFAGHPRIGWVARWEHDKRPDQFYELLQRLQDRGIDFRLVLLGQRSAETPAALRRVRQAFGARILVDGFAESTAEYHESLRQIDFIVSTAEHEFFGIAVCEAIDAGAIPILPDRLSYPELVSDRFRYSSLDDAVERIAQLTDPQRLREASFQARSEIQQLAAEKSIARFDDAMERLFASS</sequence>
<proteinExistence type="inferred from homology"/>
<evidence type="ECO:0000313" key="10">
    <source>
        <dbReference type="Proteomes" id="UP000319143"/>
    </source>
</evidence>
<dbReference type="InterPro" id="IPR001296">
    <property type="entry name" value="Glyco_trans_1"/>
</dbReference>
<evidence type="ECO:0000256" key="3">
    <source>
        <dbReference type="ARBA" id="ARBA00022679"/>
    </source>
</evidence>
<dbReference type="InterPro" id="IPR022701">
    <property type="entry name" value="QTMAN_N"/>
</dbReference>
<accession>A0A5C6D215</accession>
<name>A0A5C6D215_9BACT</name>
<evidence type="ECO:0000259" key="8">
    <source>
        <dbReference type="Pfam" id="PF12038"/>
    </source>
</evidence>
<evidence type="ECO:0000259" key="7">
    <source>
        <dbReference type="Pfam" id="PF00534"/>
    </source>
</evidence>
<dbReference type="EMBL" id="SJPV01000019">
    <property type="protein sequence ID" value="TWU30972.1"/>
    <property type="molecule type" value="Genomic_DNA"/>
</dbReference>
<comment type="catalytic activity">
    <reaction evidence="6">
        <text>queuosine(34) in tRNA(Asp) + GDP-alpha-D-mannose = O-4''-alpha-D-mannosylqueuosine(34) in tRNA(Asp) + GDP + H(+)</text>
        <dbReference type="Rhea" id="RHEA:12885"/>
        <dbReference type="Rhea" id="RHEA-COMP:18572"/>
        <dbReference type="Rhea" id="RHEA-COMP:18581"/>
        <dbReference type="ChEBI" id="CHEBI:15378"/>
        <dbReference type="ChEBI" id="CHEBI:57527"/>
        <dbReference type="ChEBI" id="CHEBI:58189"/>
        <dbReference type="ChEBI" id="CHEBI:194431"/>
        <dbReference type="ChEBI" id="CHEBI:194442"/>
        <dbReference type="EC" id="2.4.1.110"/>
    </reaction>
    <physiologicalReaction direction="left-to-right" evidence="6">
        <dbReference type="Rhea" id="RHEA:12886"/>
    </physiologicalReaction>
</comment>
<dbReference type="PANTHER" id="PTHR13615:SF3">
    <property type="entry name" value="GLYCOSYLTRANSFERASE-LIKE DOMAIN-CONTAINING PROTEIN 1"/>
    <property type="match status" value="1"/>
</dbReference>
<gene>
    <name evidence="9" type="primary">gumH</name>
    <name evidence="9" type="ORF">Poly41_64410</name>
</gene>
<keyword evidence="2 9" id="KW-0328">Glycosyltransferase</keyword>
<comment type="caution">
    <text evidence="9">The sequence shown here is derived from an EMBL/GenBank/DDBJ whole genome shotgun (WGS) entry which is preliminary data.</text>
</comment>
<protein>
    <recommendedName>
        <fullName evidence="5">tRNA-queuosine alpha-mannosyltransferase</fullName>
        <ecNumber evidence="4">2.4.1.110</ecNumber>
    </recommendedName>
</protein>
<comment type="similarity">
    <text evidence="1">Belongs to the glycosyltransferase group 1 family. Glycosyltransferase 4 subfamily.</text>
</comment>
<keyword evidence="3 9" id="KW-0808">Transferase</keyword>
<dbReference type="Pfam" id="PF12038">
    <property type="entry name" value="QTMAN_N"/>
    <property type="match status" value="1"/>
</dbReference>
<dbReference type="OrthoDB" id="9792163at2"/>
<feature type="domain" description="Glycosyl transferase family 1" evidence="7">
    <location>
        <begin position="190"/>
        <end position="336"/>
    </location>
</feature>
<dbReference type="InterPro" id="IPR051862">
    <property type="entry name" value="GT-like_domain_containing_1"/>
</dbReference>
<evidence type="ECO:0000256" key="6">
    <source>
        <dbReference type="ARBA" id="ARBA00048439"/>
    </source>
</evidence>
<dbReference type="GO" id="GO:0016438">
    <property type="term" value="F:tRNA-queuosine(34) beta-mannosyltransferase activity"/>
    <property type="evidence" value="ECO:0007669"/>
    <property type="project" value="UniProtKB-EC"/>
</dbReference>
<dbReference type="SUPFAM" id="SSF53756">
    <property type="entry name" value="UDP-Glycosyltransferase/glycogen phosphorylase"/>
    <property type="match status" value="1"/>
</dbReference>
<dbReference type="Gene3D" id="3.40.50.2000">
    <property type="entry name" value="Glycogen Phosphorylase B"/>
    <property type="match status" value="1"/>
</dbReference>
<dbReference type="EC" id="2.4.1.110" evidence="4"/>
<dbReference type="PANTHER" id="PTHR13615">
    <property type="entry name" value="GLYCOSYLTRANSFERASE-LIKE 1"/>
    <property type="match status" value="1"/>
</dbReference>
<feature type="domain" description="tRNA-queuosine alpha-mannosyltransferase N-terminal" evidence="8">
    <location>
        <begin position="3"/>
        <end position="178"/>
    </location>
</feature>
<evidence type="ECO:0000256" key="4">
    <source>
        <dbReference type="ARBA" id="ARBA00044517"/>
    </source>
</evidence>
<reference evidence="9 10" key="1">
    <citation type="submission" date="2019-02" db="EMBL/GenBank/DDBJ databases">
        <title>Deep-cultivation of Planctomycetes and their phenomic and genomic characterization uncovers novel biology.</title>
        <authorList>
            <person name="Wiegand S."/>
            <person name="Jogler M."/>
            <person name="Boedeker C."/>
            <person name="Pinto D."/>
            <person name="Vollmers J."/>
            <person name="Rivas-Marin E."/>
            <person name="Kohn T."/>
            <person name="Peeters S.H."/>
            <person name="Heuer A."/>
            <person name="Rast P."/>
            <person name="Oberbeckmann S."/>
            <person name="Bunk B."/>
            <person name="Jeske O."/>
            <person name="Meyerdierks A."/>
            <person name="Storesund J.E."/>
            <person name="Kallscheuer N."/>
            <person name="Luecker S."/>
            <person name="Lage O.M."/>
            <person name="Pohl T."/>
            <person name="Merkel B.J."/>
            <person name="Hornburger P."/>
            <person name="Mueller R.-W."/>
            <person name="Bruemmer F."/>
            <person name="Labrenz M."/>
            <person name="Spormann A.M."/>
            <person name="Op Den Camp H."/>
            <person name="Overmann J."/>
            <person name="Amann R."/>
            <person name="Jetten M.S.M."/>
            <person name="Mascher T."/>
            <person name="Medema M.H."/>
            <person name="Devos D.P."/>
            <person name="Kaster A.-K."/>
            <person name="Ovreas L."/>
            <person name="Rohde M."/>
            <person name="Galperin M.Y."/>
            <person name="Jogler C."/>
        </authorList>
    </citation>
    <scope>NUCLEOTIDE SEQUENCE [LARGE SCALE GENOMIC DNA]</scope>
    <source>
        <strain evidence="9 10">Poly41</strain>
    </source>
</reference>
<keyword evidence="10" id="KW-1185">Reference proteome</keyword>
<dbReference type="Pfam" id="PF00534">
    <property type="entry name" value="Glycos_transf_1"/>
    <property type="match status" value="1"/>
</dbReference>
<evidence type="ECO:0000256" key="5">
    <source>
        <dbReference type="ARBA" id="ARBA00044539"/>
    </source>
</evidence>
<evidence type="ECO:0000256" key="2">
    <source>
        <dbReference type="ARBA" id="ARBA00022676"/>
    </source>
</evidence>
<organism evidence="9 10">
    <name type="scientific">Novipirellula artificiosorum</name>
    <dbReference type="NCBI Taxonomy" id="2528016"/>
    <lineage>
        <taxon>Bacteria</taxon>
        <taxon>Pseudomonadati</taxon>
        <taxon>Planctomycetota</taxon>
        <taxon>Planctomycetia</taxon>
        <taxon>Pirellulales</taxon>
        <taxon>Pirellulaceae</taxon>
        <taxon>Novipirellula</taxon>
    </lineage>
</organism>
<dbReference type="RefSeq" id="WP_146531131.1">
    <property type="nucleotide sequence ID" value="NZ_SJPV01000019.1"/>
</dbReference>